<reference evidence="1" key="1">
    <citation type="journal article" date="2022" name="bioRxiv">
        <title>Sequencing and chromosome-scale assembly of the giantPleurodeles waltlgenome.</title>
        <authorList>
            <person name="Brown T."/>
            <person name="Elewa A."/>
            <person name="Iarovenko S."/>
            <person name="Subramanian E."/>
            <person name="Araus A.J."/>
            <person name="Petzold A."/>
            <person name="Susuki M."/>
            <person name="Suzuki K.-i.T."/>
            <person name="Hayashi T."/>
            <person name="Toyoda A."/>
            <person name="Oliveira C."/>
            <person name="Osipova E."/>
            <person name="Leigh N.D."/>
            <person name="Simon A."/>
            <person name="Yun M.H."/>
        </authorList>
    </citation>
    <scope>NUCLEOTIDE SEQUENCE</scope>
    <source>
        <strain evidence="1">20211129_DDA</strain>
        <tissue evidence="1">Liver</tissue>
    </source>
</reference>
<protein>
    <submittedName>
        <fullName evidence="1">Uncharacterized protein</fullName>
    </submittedName>
</protein>
<dbReference type="InterPro" id="IPR004244">
    <property type="entry name" value="Transposase_22"/>
</dbReference>
<keyword evidence="2" id="KW-1185">Reference proteome</keyword>
<sequence length="257" mass="29164">MKTRLGQRHYILQPGQAWNPKCRDDPRAAKPPTMEVTPLELICPRTNPPVNQPASCFSRRSLPTNVQDPIAEALDAHLGAQPDSMIERILQEIAVVGRRFKGMDTRISELNLEFWSLRTNIAGFQDRVTGLDQRLTLVDDKLNQPTATSQFLRDKLMDLEDRSCRDNVCFFGVPERAEGIDARAFLQDIIPTITGLSFSPLLEFQRAYRIGPLHKDARGKPRQMIAHGKPRQMIACFQRHEQAQQLLTAARTHGPYT</sequence>
<comment type="caution">
    <text evidence="1">The sequence shown here is derived from an EMBL/GenBank/DDBJ whole genome shotgun (WGS) entry which is preliminary data.</text>
</comment>
<name>A0AAV7UBZ3_PLEWA</name>
<dbReference type="PANTHER" id="PTHR11505">
    <property type="entry name" value="L1 TRANSPOSABLE ELEMENT-RELATED"/>
    <property type="match status" value="1"/>
</dbReference>
<evidence type="ECO:0000313" key="1">
    <source>
        <dbReference type="EMBL" id="KAJ1185228.1"/>
    </source>
</evidence>
<organism evidence="1 2">
    <name type="scientific">Pleurodeles waltl</name>
    <name type="common">Iberian ribbed newt</name>
    <dbReference type="NCBI Taxonomy" id="8319"/>
    <lineage>
        <taxon>Eukaryota</taxon>
        <taxon>Metazoa</taxon>
        <taxon>Chordata</taxon>
        <taxon>Craniata</taxon>
        <taxon>Vertebrata</taxon>
        <taxon>Euteleostomi</taxon>
        <taxon>Amphibia</taxon>
        <taxon>Batrachia</taxon>
        <taxon>Caudata</taxon>
        <taxon>Salamandroidea</taxon>
        <taxon>Salamandridae</taxon>
        <taxon>Pleurodelinae</taxon>
        <taxon>Pleurodeles</taxon>
    </lineage>
</organism>
<dbReference type="Proteomes" id="UP001066276">
    <property type="component" value="Chromosome 3_1"/>
</dbReference>
<dbReference type="Gene3D" id="3.30.70.1820">
    <property type="entry name" value="L1 transposable element, RRM domain"/>
    <property type="match status" value="1"/>
</dbReference>
<proteinExistence type="predicted"/>
<accession>A0AAV7UBZ3</accession>
<evidence type="ECO:0000313" key="2">
    <source>
        <dbReference type="Proteomes" id="UP001066276"/>
    </source>
</evidence>
<gene>
    <name evidence="1" type="ORF">NDU88_002022</name>
</gene>
<dbReference type="EMBL" id="JANPWB010000005">
    <property type="protein sequence ID" value="KAJ1185228.1"/>
    <property type="molecule type" value="Genomic_DNA"/>
</dbReference>
<dbReference type="AlphaFoldDB" id="A0AAV7UBZ3"/>